<feature type="signal peptide" evidence="6">
    <location>
        <begin position="1"/>
        <end position="30"/>
    </location>
</feature>
<comment type="subcellular location">
    <subcellularLocation>
        <location evidence="1">Secreted</location>
    </subcellularLocation>
</comment>
<accession>A0A2P6PM17</accession>
<evidence type="ECO:0000313" key="8">
    <source>
        <dbReference type="Proteomes" id="UP000238479"/>
    </source>
</evidence>
<name>A0A2P6PM17_ROSCH</name>
<dbReference type="Proteomes" id="UP000238479">
    <property type="component" value="Chromosome 6"/>
</dbReference>
<protein>
    <submittedName>
        <fullName evidence="7">Putative leucine-rich repeat domain, L domain-containing protein</fullName>
    </submittedName>
</protein>
<dbReference type="Gene3D" id="3.80.10.10">
    <property type="entry name" value="Ribonuclease Inhibitor"/>
    <property type="match status" value="2"/>
</dbReference>
<dbReference type="STRING" id="74649.A0A2P6PM17"/>
<dbReference type="InterPro" id="IPR051582">
    <property type="entry name" value="LRR_extensin-like_regulator"/>
</dbReference>
<reference evidence="7 8" key="1">
    <citation type="journal article" date="2018" name="Nat. Genet.">
        <title>The Rosa genome provides new insights in the design of modern roses.</title>
        <authorList>
            <person name="Bendahmane M."/>
        </authorList>
    </citation>
    <scope>NUCLEOTIDE SEQUENCE [LARGE SCALE GENOMIC DNA]</scope>
    <source>
        <strain evidence="8">cv. Old Blush</strain>
    </source>
</reference>
<evidence type="ECO:0000256" key="2">
    <source>
        <dbReference type="ARBA" id="ARBA00022525"/>
    </source>
</evidence>
<dbReference type="SUPFAM" id="SSF52058">
    <property type="entry name" value="L domain-like"/>
    <property type="match status" value="1"/>
</dbReference>
<evidence type="ECO:0000256" key="3">
    <source>
        <dbReference type="ARBA" id="ARBA00022614"/>
    </source>
</evidence>
<dbReference type="Gramene" id="PRQ22940">
    <property type="protein sequence ID" value="PRQ22940"/>
    <property type="gene ID" value="RchiOBHm_Chr6g0255781"/>
</dbReference>
<dbReference type="Pfam" id="PF00560">
    <property type="entry name" value="LRR_1"/>
    <property type="match status" value="3"/>
</dbReference>
<keyword evidence="4 6" id="KW-0732">Signal</keyword>
<gene>
    <name evidence="7" type="ORF">RchiOBHm_Chr6g0255781</name>
</gene>
<dbReference type="FunFam" id="3.80.10.10:FF:000383">
    <property type="entry name" value="Leucine-rich repeat receptor protein kinase EMS1"/>
    <property type="match status" value="1"/>
</dbReference>
<keyword evidence="5" id="KW-0677">Repeat</keyword>
<evidence type="ECO:0000313" key="7">
    <source>
        <dbReference type="EMBL" id="PRQ22940.1"/>
    </source>
</evidence>
<dbReference type="EMBL" id="PDCK01000044">
    <property type="protein sequence ID" value="PRQ22940.1"/>
    <property type="molecule type" value="Genomic_DNA"/>
</dbReference>
<dbReference type="InterPro" id="IPR032675">
    <property type="entry name" value="LRR_dom_sf"/>
</dbReference>
<keyword evidence="3" id="KW-0433">Leucine-rich repeat</keyword>
<dbReference type="AlphaFoldDB" id="A0A2P6PM17"/>
<proteinExistence type="predicted"/>
<evidence type="ECO:0000256" key="6">
    <source>
        <dbReference type="SAM" id="SignalP"/>
    </source>
</evidence>
<sequence>MMSSNISFCASILFSICFLHLCLQHDQVEAQPGGFASPRLRNAFNVIQNFKSKIQSDPKRVTATWVGNNVCNYTGFTCAVVPDFKQRSVIGVDFNGFLFGGKGSRLPLGGFIDKLDDLVFFHANSNNFTGTVPPGTAKHRFFYELDLSNNKLSGAFPTEVLAASNLTFLDLRFNSFNNSVPSTVFNLDVDVLFLNNNNLFQQIPRTLGSTPAHYITFANNKFSGTIPRSIGQASNTLYEVLFLKNGLSGCLPMEIGNLKQSTVFDVSFNQLTGPIPLSFGCLSNVQLLNLANNKFYGAVPESVCQLPKLAKLTLAKNWFTQVGPQCRKLIRKGVLDIKLNCILDLPNQRSAADCANFFSKPRQCPNERSLTIIPCRRRSSSSTLSEEKSDGPQALAPAPLSYRTLVPHRL</sequence>
<dbReference type="OrthoDB" id="676979at2759"/>
<dbReference type="GO" id="GO:0005576">
    <property type="term" value="C:extracellular region"/>
    <property type="evidence" value="ECO:0007669"/>
    <property type="project" value="UniProtKB-SubCell"/>
</dbReference>
<organism evidence="7 8">
    <name type="scientific">Rosa chinensis</name>
    <name type="common">China rose</name>
    <dbReference type="NCBI Taxonomy" id="74649"/>
    <lineage>
        <taxon>Eukaryota</taxon>
        <taxon>Viridiplantae</taxon>
        <taxon>Streptophyta</taxon>
        <taxon>Embryophyta</taxon>
        <taxon>Tracheophyta</taxon>
        <taxon>Spermatophyta</taxon>
        <taxon>Magnoliopsida</taxon>
        <taxon>eudicotyledons</taxon>
        <taxon>Gunneridae</taxon>
        <taxon>Pentapetalae</taxon>
        <taxon>rosids</taxon>
        <taxon>fabids</taxon>
        <taxon>Rosales</taxon>
        <taxon>Rosaceae</taxon>
        <taxon>Rosoideae</taxon>
        <taxon>Rosoideae incertae sedis</taxon>
        <taxon>Rosa</taxon>
    </lineage>
</organism>
<dbReference type="OMA" id="TWEGTDI"/>
<dbReference type="PANTHER" id="PTHR32093:SF131">
    <property type="entry name" value="LEUCINE-RICH REPEAT-CONTAINING N-TERMINAL PLANT-TYPE DOMAIN-CONTAINING PROTEIN"/>
    <property type="match status" value="1"/>
</dbReference>
<feature type="chain" id="PRO_5015105445" evidence="6">
    <location>
        <begin position="31"/>
        <end position="410"/>
    </location>
</feature>
<evidence type="ECO:0000256" key="1">
    <source>
        <dbReference type="ARBA" id="ARBA00004613"/>
    </source>
</evidence>
<comment type="caution">
    <text evidence="7">The sequence shown here is derived from an EMBL/GenBank/DDBJ whole genome shotgun (WGS) entry which is preliminary data.</text>
</comment>
<keyword evidence="8" id="KW-1185">Reference proteome</keyword>
<dbReference type="InterPro" id="IPR001611">
    <property type="entry name" value="Leu-rich_rpt"/>
</dbReference>
<evidence type="ECO:0000256" key="5">
    <source>
        <dbReference type="ARBA" id="ARBA00022737"/>
    </source>
</evidence>
<dbReference type="PANTHER" id="PTHR32093">
    <property type="entry name" value="LEUCINE-RICH REPEAT EXTENSIN-LIKE PROTEIN 3-RELATED"/>
    <property type="match status" value="1"/>
</dbReference>
<keyword evidence="2" id="KW-0964">Secreted</keyword>
<evidence type="ECO:0000256" key="4">
    <source>
        <dbReference type="ARBA" id="ARBA00022729"/>
    </source>
</evidence>